<dbReference type="AlphaFoldDB" id="M1XLL0"/>
<protein>
    <submittedName>
        <fullName evidence="1">FMN-binding domain protein</fullName>
    </submittedName>
</protein>
<evidence type="ECO:0000313" key="2">
    <source>
        <dbReference type="Proteomes" id="UP000011867"/>
    </source>
</evidence>
<organism evidence="1 2">
    <name type="scientific">Natronomonas moolapensis (strain DSM 18674 / CECT 7526 / JCM 14361 / 8.8.11)</name>
    <dbReference type="NCBI Taxonomy" id="268739"/>
    <lineage>
        <taxon>Archaea</taxon>
        <taxon>Methanobacteriati</taxon>
        <taxon>Methanobacteriota</taxon>
        <taxon>Stenosarchaea group</taxon>
        <taxon>Halobacteria</taxon>
        <taxon>Halobacteriales</taxon>
        <taxon>Natronomonadaceae</taxon>
        <taxon>Natronomonas</taxon>
    </lineage>
</organism>
<dbReference type="OrthoDB" id="953at2157"/>
<dbReference type="Gene3D" id="2.30.110.10">
    <property type="entry name" value="Electron Transport, Fmn-binding Protein, Chain A"/>
    <property type="match status" value="1"/>
</dbReference>
<dbReference type="GeneID" id="14652075"/>
<dbReference type="SUPFAM" id="SSF50475">
    <property type="entry name" value="FMN-binding split barrel"/>
    <property type="match status" value="1"/>
</dbReference>
<reference evidence="1 2" key="1">
    <citation type="journal article" date="2013" name="Genome Announc.">
        <title>Genome of the haloarchaeon Natronomonas moolapensis, a neutrophilic member of a previously haloalkaliphilic genus.</title>
        <authorList>
            <person name="Dyall-Smith M.L."/>
            <person name="Pfeiffer F."/>
            <person name="Oberwinkler T."/>
            <person name="Klee K."/>
            <person name="Rampp M."/>
            <person name="Palm P."/>
            <person name="Gross K."/>
            <person name="Schuster S.C."/>
            <person name="Oesterhelt D."/>
        </authorList>
    </citation>
    <scope>NUCLEOTIDE SEQUENCE [LARGE SCALE GENOMIC DNA]</scope>
    <source>
        <strain evidence="2">DSM 18674 / JCM 14361 / 8.8.11</strain>
    </source>
</reference>
<dbReference type="eggNOG" id="arCOG00512">
    <property type="taxonomic scope" value="Archaea"/>
</dbReference>
<dbReference type="HOGENOM" id="CLU_124266_1_1_2"/>
<dbReference type="STRING" id="268739.Nmlp_3795"/>
<dbReference type="KEGG" id="nmo:Nmlp_3795"/>
<dbReference type="EMBL" id="HF582854">
    <property type="protein sequence ID" value="CCQ37908.1"/>
    <property type="molecule type" value="Genomic_DNA"/>
</dbReference>
<accession>M1XLL0</accession>
<gene>
    <name evidence="1" type="ordered locus">Nmlp_3795</name>
</gene>
<dbReference type="RefSeq" id="WP_015410635.1">
    <property type="nucleotide sequence ID" value="NC_020388.1"/>
</dbReference>
<dbReference type="InterPro" id="IPR024747">
    <property type="entry name" value="Pyridox_Oxase-rel"/>
</dbReference>
<sequence length="147" mass="16343">MARDRRIGMSPDETDAFLGAHGTGVLSLARDDDPYAIPISYGYDPSERCFYVRSVSTPDSDKRRFLDGEPKARLVVYEAGDVYRSVVAAGPLVRIDPESLTAADVERYGSARRPLFETWSEPTAELDIELYRLDAATVNGRAVEHED</sequence>
<keyword evidence="2" id="KW-1185">Reference proteome</keyword>
<dbReference type="InterPro" id="IPR012349">
    <property type="entry name" value="Split_barrel_FMN-bd"/>
</dbReference>
<proteinExistence type="predicted"/>
<dbReference type="Pfam" id="PF12900">
    <property type="entry name" value="Pyridox_ox_2"/>
    <property type="match status" value="1"/>
</dbReference>
<dbReference type="Proteomes" id="UP000011867">
    <property type="component" value="Chromosome"/>
</dbReference>
<evidence type="ECO:0000313" key="1">
    <source>
        <dbReference type="EMBL" id="CCQ37908.1"/>
    </source>
</evidence>
<name>M1XLL0_NATM8</name>